<protein>
    <submittedName>
        <fullName evidence="2">Uncharacterized protein</fullName>
    </submittedName>
</protein>
<organism evidence="2 3">
    <name type="scientific">Streptomyces tremellae</name>
    <dbReference type="NCBI Taxonomy" id="1124239"/>
    <lineage>
        <taxon>Bacteria</taxon>
        <taxon>Bacillati</taxon>
        <taxon>Actinomycetota</taxon>
        <taxon>Actinomycetes</taxon>
        <taxon>Kitasatosporales</taxon>
        <taxon>Streptomycetaceae</taxon>
        <taxon>Streptomyces</taxon>
    </lineage>
</organism>
<reference evidence="3" key="1">
    <citation type="journal article" date="2019" name="Int. J. Syst. Evol. Microbiol.">
        <title>The Global Catalogue of Microorganisms (GCM) 10K type strain sequencing project: providing services to taxonomists for standard genome sequencing and annotation.</title>
        <authorList>
            <consortium name="The Broad Institute Genomics Platform"/>
            <consortium name="The Broad Institute Genome Sequencing Center for Infectious Disease"/>
            <person name="Wu L."/>
            <person name="Ma J."/>
        </authorList>
    </citation>
    <scope>NUCLEOTIDE SEQUENCE [LARGE SCALE GENOMIC DNA]</scope>
    <source>
        <strain evidence="3">JCM 30846</strain>
    </source>
</reference>
<dbReference type="Proteomes" id="UP001499884">
    <property type="component" value="Unassembled WGS sequence"/>
</dbReference>
<name>A0ABP7FWM3_9ACTN</name>
<accession>A0ABP7FWM3</accession>
<comment type="caution">
    <text evidence="2">The sequence shown here is derived from an EMBL/GenBank/DDBJ whole genome shotgun (WGS) entry which is preliminary data.</text>
</comment>
<proteinExistence type="predicted"/>
<evidence type="ECO:0000313" key="2">
    <source>
        <dbReference type="EMBL" id="GAA3750269.1"/>
    </source>
</evidence>
<feature type="region of interest" description="Disordered" evidence="1">
    <location>
        <begin position="24"/>
        <end position="51"/>
    </location>
</feature>
<keyword evidence="3" id="KW-1185">Reference proteome</keyword>
<evidence type="ECO:0000256" key="1">
    <source>
        <dbReference type="SAM" id="MobiDB-lite"/>
    </source>
</evidence>
<sequence>MKDEVLTAACCAAETSRMRVEKGTVAVGTGGTSGPGGTTEGHGELSLGLPK</sequence>
<dbReference type="EMBL" id="BAABEP010000051">
    <property type="protein sequence ID" value="GAA3750269.1"/>
    <property type="molecule type" value="Genomic_DNA"/>
</dbReference>
<evidence type="ECO:0000313" key="3">
    <source>
        <dbReference type="Proteomes" id="UP001499884"/>
    </source>
</evidence>
<gene>
    <name evidence="2" type="ORF">GCM10023082_52870</name>
</gene>
<feature type="compositionally biased region" description="Gly residues" evidence="1">
    <location>
        <begin position="28"/>
        <end position="40"/>
    </location>
</feature>